<keyword evidence="4 7" id="KW-0210">Decarboxylase</keyword>
<comment type="subcellular location">
    <subcellularLocation>
        <location evidence="7">Cytoplasm</location>
    </subcellularLocation>
</comment>
<dbReference type="PANTHER" id="PTHR21091">
    <property type="entry name" value="METHYLTETRAHYDROFOLATE:HOMOCYSTEINE METHYLTRANSFERASE RELATED"/>
    <property type="match status" value="1"/>
</dbReference>
<dbReference type="PROSITE" id="PS00907">
    <property type="entry name" value="UROD_2"/>
    <property type="match status" value="1"/>
</dbReference>
<comment type="function">
    <text evidence="7">Catalyzes the decarboxylation of four acetate groups of uroporphyrinogen-III to yield coproporphyrinogen-III.</text>
</comment>
<dbReference type="EC" id="4.1.1.37" evidence="3 7"/>
<comment type="caution">
    <text evidence="7">Lacks conserved residue(s) required for the propagation of feature annotation.</text>
</comment>
<evidence type="ECO:0000256" key="2">
    <source>
        <dbReference type="ARBA" id="ARBA00009935"/>
    </source>
</evidence>
<feature type="binding site" evidence="7">
    <location>
        <position position="152"/>
    </location>
    <ligand>
        <name>substrate</name>
    </ligand>
</feature>
<comment type="catalytic activity">
    <reaction evidence="7 8">
        <text>uroporphyrinogen III + 4 H(+) = coproporphyrinogen III + 4 CO2</text>
        <dbReference type="Rhea" id="RHEA:19865"/>
        <dbReference type="ChEBI" id="CHEBI:15378"/>
        <dbReference type="ChEBI" id="CHEBI:16526"/>
        <dbReference type="ChEBI" id="CHEBI:57308"/>
        <dbReference type="ChEBI" id="CHEBI:57309"/>
        <dbReference type="EC" id="4.1.1.37"/>
    </reaction>
</comment>
<dbReference type="Pfam" id="PF01208">
    <property type="entry name" value="URO-D"/>
    <property type="match status" value="1"/>
</dbReference>
<evidence type="ECO:0000256" key="9">
    <source>
        <dbReference type="RuleBase" id="RU004169"/>
    </source>
</evidence>
<feature type="binding site" evidence="7">
    <location>
        <position position="75"/>
    </location>
    <ligand>
        <name>substrate</name>
    </ligand>
</feature>
<gene>
    <name evidence="7 12" type="primary">hemE</name>
    <name evidence="12" type="ORF">J8C06_02760</name>
</gene>
<feature type="binding site" evidence="7">
    <location>
        <begin position="26"/>
        <end position="30"/>
    </location>
    <ligand>
        <name>substrate</name>
    </ligand>
</feature>
<evidence type="ECO:0000256" key="7">
    <source>
        <dbReference type="HAMAP-Rule" id="MF_00218"/>
    </source>
</evidence>
<feature type="domain" description="Uroporphyrinogen decarboxylase (URO-D)" evidence="10">
    <location>
        <begin position="21"/>
        <end position="30"/>
    </location>
</feature>
<proteinExistence type="inferred from homology"/>
<dbReference type="PANTHER" id="PTHR21091:SF169">
    <property type="entry name" value="UROPORPHYRINOGEN DECARBOXYLASE"/>
    <property type="match status" value="1"/>
</dbReference>
<evidence type="ECO:0000256" key="1">
    <source>
        <dbReference type="ARBA" id="ARBA00004804"/>
    </source>
</evidence>
<evidence type="ECO:0000259" key="10">
    <source>
        <dbReference type="PROSITE" id="PS00906"/>
    </source>
</evidence>
<evidence type="ECO:0000256" key="3">
    <source>
        <dbReference type="ARBA" id="ARBA00012288"/>
    </source>
</evidence>
<dbReference type="NCBIfam" id="TIGR01464">
    <property type="entry name" value="hemE"/>
    <property type="match status" value="1"/>
</dbReference>
<name>A0ABX8B9N4_9BACT</name>
<evidence type="ECO:0000256" key="5">
    <source>
        <dbReference type="ARBA" id="ARBA00023239"/>
    </source>
</evidence>
<evidence type="ECO:0000313" key="12">
    <source>
        <dbReference type="EMBL" id="QUW03379.1"/>
    </source>
</evidence>
<dbReference type="CDD" id="cd00717">
    <property type="entry name" value="URO-D"/>
    <property type="match status" value="1"/>
</dbReference>
<reference evidence="12 13" key="1">
    <citation type="submission" date="2021-03" db="EMBL/GenBank/DDBJ databases">
        <title>Genomic and phenotypic characterization of Chloracidobacterium isolates provides evidence for multiple species.</title>
        <authorList>
            <person name="Saini M.K."/>
            <person name="Costas A.M.G."/>
            <person name="Tank M."/>
            <person name="Bryant D.A."/>
        </authorList>
    </citation>
    <scope>NUCLEOTIDE SEQUENCE [LARGE SCALE GENOMIC DNA]</scope>
    <source>
        <strain evidence="12 13">BV2-C</strain>
    </source>
</reference>
<dbReference type="InterPro" id="IPR000257">
    <property type="entry name" value="Uroporphyrinogen_deCOase"/>
</dbReference>
<dbReference type="EMBL" id="CP072648">
    <property type="protein sequence ID" value="QUW03379.1"/>
    <property type="molecule type" value="Genomic_DNA"/>
</dbReference>
<keyword evidence="6 7" id="KW-0627">Porphyrin biosynthesis</keyword>
<evidence type="ECO:0000259" key="11">
    <source>
        <dbReference type="PROSITE" id="PS00907"/>
    </source>
</evidence>
<evidence type="ECO:0000256" key="8">
    <source>
        <dbReference type="RuleBase" id="RU000554"/>
    </source>
</evidence>
<accession>A0ABX8B9N4</accession>
<dbReference type="InterPro" id="IPR006361">
    <property type="entry name" value="Uroporphyrinogen_deCO2ase_HemE"/>
</dbReference>
<dbReference type="Gene3D" id="3.20.20.210">
    <property type="match status" value="1"/>
</dbReference>
<dbReference type="HAMAP" id="MF_00218">
    <property type="entry name" value="URO_D"/>
    <property type="match status" value="1"/>
</dbReference>
<dbReference type="Proteomes" id="UP000676506">
    <property type="component" value="Chromosome 1"/>
</dbReference>
<feature type="domain" description="Uroporphyrinogen decarboxylase (URO-D)" evidence="11">
    <location>
        <begin position="140"/>
        <end position="156"/>
    </location>
</feature>
<feature type="site" description="Transition state stabilizer" evidence="7">
    <location>
        <position position="75"/>
    </location>
</feature>
<keyword evidence="7" id="KW-0963">Cytoplasm</keyword>
<evidence type="ECO:0000256" key="4">
    <source>
        <dbReference type="ARBA" id="ARBA00022793"/>
    </source>
</evidence>
<feature type="binding site" evidence="7">
    <location>
        <position position="207"/>
    </location>
    <ligand>
        <name>substrate</name>
    </ligand>
</feature>
<dbReference type="PROSITE" id="PS00906">
    <property type="entry name" value="UROD_1"/>
    <property type="match status" value="1"/>
</dbReference>
<protein>
    <recommendedName>
        <fullName evidence="3 7">Uroporphyrinogen decarboxylase</fullName>
        <shortName evidence="7">UPD</shortName>
        <shortName evidence="7">URO-D</shortName>
        <ecNumber evidence="3 7">4.1.1.37</ecNumber>
    </recommendedName>
</protein>
<evidence type="ECO:0000256" key="6">
    <source>
        <dbReference type="ARBA" id="ARBA00023244"/>
    </source>
</evidence>
<comment type="similarity">
    <text evidence="2 7 9">Belongs to the uroporphyrinogen decarboxylase family.</text>
</comment>
<organism evidence="12 13">
    <name type="scientific">Chloracidobacterium validum</name>
    <dbReference type="NCBI Taxonomy" id="2821543"/>
    <lineage>
        <taxon>Bacteria</taxon>
        <taxon>Pseudomonadati</taxon>
        <taxon>Acidobacteriota</taxon>
        <taxon>Terriglobia</taxon>
        <taxon>Terriglobales</taxon>
        <taxon>Acidobacteriaceae</taxon>
        <taxon>Chloracidobacterium</taxon>
    </lineage>
</organism>
<keyword evidence="5 7" id="KW-0456">Lyase</keyword>
<feature type="binding site" evidence="7">
    <location>
        <position position="320"/>
    </location>
    <ligand>
        <name>substrate</name>
    </ligand>
</feature>
<sequence>MPLKNDLLVRAARRQPVERTPVWMMRQAGRYLPEYRAVRKDLPFLTLCKTVDLAVEVSLQPLRILGVDAVIMFSDILIPVEAMGLEVQLTEKIGPKMPNPVRSAADVASLRVPDPVETMPFVYDIIRTLKREIADTVPLLGFAGAPWTLAAYMIEGGSSKNYHLIKSMMYNEPATFHRLMEKLADTQALYLKAQIEAGIDALQLFDSWAGELSPEDFGAFALPYIQRVFEQVGTAVPRILYVNGSAHLLEGMAASGAEVLSIDWRTDLAEAVQRTRGRVALQGNLDPCRLLGPREGIIRGVEEVRAKAKDAPGHIMNLGHGILPPTPVEHAQAFIAAAQGRPV</sequence>
<comment type="subunit">
    <text evidence="7">Homodimer.</text>
</comment>
<comment type="pathway">
    <text evidence="1 7 8">Porphyrin-containing compound metabolism; protoporphyrin-IX biosynthesis; coproporphyrinogen-III from 5-aminolevulinate: step 4/4.</text>
</comment>
<dbReference type="SUPFAM" id="SSF51726">
    <property type="entry name" value="UROD/MetE-like"/>
    <property type="match status" value="1"/>
</dbReference>
<dbReference type="GO" id="GO:0004853">
    <property type="term" value="F:uroporphyrinogen decarboxylase activity"/>
    <property type="evidence" value="ECO:0007669"/>
    <property type="project" value="UniProtKB-EC"/>
</dbReference>
<dbReference type="RefSeq" id="WP_211429270.1">
    <property type="nucleotide sequence ID" value="NZ_CP072648.1"/>
</dbReference>
<keyword evidence="13" id="KW-1185">Reference proteome</keyword>
<evidence type="ECO:0000313" key="13">
    <source>
        <dbReference type="Proteomes" id="UP000676506"/>
    </source>
</evidence>
<dbReference type="InterPro" id="IPR038071">
    <property type="entry name" value="UROD/MetE-like_sf"/>
</dbReference>